<dbReference type="OrthoDB" id="9811262at2"/>
<proteinExistence type="predicted"/>
<comment type="caution">
    <text evidence="1">The sequence shown here is derived from an EMBL/GenBank/DDBJ whole genome shotgun (WGS) entry which is preliminary data.</text>
</comment>
<dbReference type="InterPro" id="IPR009003">
    <property type="entry name" value="Peptidase_S1_PA"/>
</dbReference>
<name>A0A0A6DE98_9PSED</name>
<protein>
    <recommendedName>
        <fullName evidence="3">Serine protease</fullName>
    </recommendedName>
</protein>
<organism evidence="1 2">
    <name type="scientific">Pseudomonas chlororaphis</name>
    <dbReference type="NCBI Taxonomy" id="587753"/>
    <lineage>
        <taxon>Bacteria</taxon>
        <taxon>Pseudomonadati</taxon>
        <taxon>Pseudomonadota</taxon>
        <taxon>Gammaproteobacteria</taxon>
        <taxon>Pseudomonadales</taxon>
        <taxon>Pseudomonadaceae</taxon>
        <taxon>Pseudomonas</taxon>
    </lineage>
</organism>
<evidence type="ECO:0008006" key="3">
    <source>
        <dbReference type="Google" id="ProtNLM"/>
    </source>
</evidence>
<dbReference type="PATRIC" id="fig|587753.9.peg.4981"/>
<dbReference type="AlphaFoldDB" id="A0A0A6DE98"/>
<gene>
    <name evidence="1" type="ORF">NZ35_09930</name>
</gene>
<evidence type="ECO:0000313" key="2">
    <source>
        <dbReference type="Proteomes" id="UP000030564"/>
    </source>
</evidence>
<reference evidence="1 2" key="1">
    <citation type="submission" date="2014-10" db="EMBL/GenBank/DDBJ databases">
        <title>Draft genome sequence of Pseudomonas chlororaphis EA105.</title>
        <authorList>
            <person name="McCully L.M."/>
            <person name="Bitzer A.S."/>
            <person name="Spence C."/>
            <person name="Bais H."/>
            <person name="Silby M.W."/>
        </authorList>
    </citation>
    <scope>NUCLEOTIDE SEQUENCE [LARGE SCALE GENOMIC DNA]</scope>
    <source>
        <strain evidence="1 2">EA105</strain>
    </source>
</reference>
<dbReference type="Gene3D" id="2.40.10.120">
    <property type="match status" value="1"/>
</dbReference>
<sequence>MPLELEKTAPRMRMLLGDTRENTFHEASFPTVGLPGAADADAITRRLSQHPQISELEARALAEDLVAIANTGMKRLDGGALDWQLSDQELSAFEAVIQVRGRPALRVEQDDLEDLDGHPGSEFWATHVDLHRKHLKQANGATGAIRVRDAWGNAWGQGTAFLVGPDLVLTNRHVLIPPGNGQPLVQRLPGTTKAQLKDGFNLTIDFAFERTRQGQRCYRVLDVPFLAAPDDPVDAALLRIEAVADSTPLVISRDSVEQLDYLYVIGHPGRVLAVDDKVNAVFGTLDDCKRLSFGRKFALDGFDPPELVHDASTYGGYSGGPVFGFDELRVKALHYWGDPRVGNRAISATALQRHEYLGKLLRQAERG</sequence>
<dbReference type="Proteomes" id="UP000030564">
    <property type="component" value="Unassembled WGS sequence"/>
</dbReference>
<dbReference type="EMBL" id="JSFK01000005">
    <property type="protein sequence ID" value="KHA73485.1"/>
    <property type="molecule type" value="Genomic_DNA"/>
</dbReference>
<dbReference type="Pfam" id="PF13365">
    <property type="entry name" value="Trypsin_2"/>
    <property type="match status" value="1"/>
</dbReference>
<accession>A0A0A6DE98</accession>
<dbReference type="SUPFAM" id="SSF50494">
    <property type="entry name" value="Trypsin-like serine proteases"/>
    <property type="match status" value="1"/>
</dbReference>
<evidence type="ECO:0000313" key="1">
    <source>
        <dbReference type="EMBL" id="KHA73485.1"/>
    </source>
</evidence>